<dbReference type="PANTHER" id="PTHR30460">
    <property type="entry name" value="MODERATE CONDUCTANCE MECHANOSENSITIVE CHANNEL YBIO"/>
    <property type="match status" value="1"/>
</dbReference>
<dbReference type="InterPro" id="IPR011066">
    <property type="entry name" value="MscS_channel_C_sf"/>
</dbReference>
<keyword evidence="9" id="KW-1185">Reference proteome</keyword>
<dbReference type="OrthoDB" id="9809206at2"/>
<evidence type="ECO:0000256" key="2">
    <source>
        <dbReference type="ARBA" id="ARBA00008017"/>
    </source>
</evidence>
<dbReference type="RefSeq" id="WP_136953384.1">
    <property type="nucleotide sequence ID" value="NZ_CP039712.1"/>
</dbReference>
<evidence type="ECO:0000256" key="7">
    <source>
        <dbReference type="ARBA" id="ARBA00059688"/>
    </source>
</evidence>
<dbReference type="AlphaFoldDB" id="A0A4D7CTL4"/>
<dbReference type="InterPro" id="IPR045276">
    <property type="entry name" value="YbiO_bact"/>
</dbReference>
<dbReference type="InterPro" id="IPR006685">
    <property type="entry name" value="MscS_channel_2nd"/>
</dbReference>
<comment type="subcellular location">
    <subcellularLocation>
        <location evidence="1">Cell membrane</location>
        <topology evidence="1">Multi-pass membrane protein</topology>
    </subcellularLocation>
</comment>
<keyword evidence="6" id="KW-0472">Membrane</keyword>
<dbReference type="Gene3D" id="3.30.70.100">
    <property type="match status" value="1"/>
</dbReference>
<organism evidence="8 9">
    <name type="scientific">Vagococcus zengguangii</name>
    <dbReference type="NCBI Taxonomy" id="2571750"/>
    <lineage>
        <taxon>Bacteria</taxon>
        <taxon>Bacillati</taxon>
        <taxon>Bacillota</taxon>
        <taxon>Bacilli</taxon>
        <taxon>Lactobacillales</taxon>
        <taxon>Enterococcaceae</taxon>
        <taxon>Vagococcus</taxon>
    </lineage>
</organism>
<evidence type="ECO:0000313" key="9">
    <source>
        <dbReference type="Proteomes" id="UP000298615"/>
    </source>
</evidence>
<dbReference type="Proteomes" id="UP000298615">
    <property type="component" value="Chromosome"/>
</dbReference>
<evidence type="ECO:0000256" key="4">
    <source>
        <dbReference type="ARBA" id="ARBA00022692"/>
    </source>
</evidence>
<proteinExistence type="inferred from homology"/>
<dbReference type="Pfam" id="PF00924">
    <property type="entry name" value="MS_channel_2nd"/>
    <property type="match status" value="1"/>
</dbReference>
<keyword evidence="3" id="KW-1003">Cell membrane</keyword>
<protein>
    <submittedName>
        <fullName evidence="8">Mechanosensitive ion channel family protein</fullName>
    </submittedName>
</protein>
<dbReference type="KEGG" id="vao:FA707_06025"/>
<evidence type="ECO:0000256" key="3">
    <source>
        <dbReference type="ARBA" id="ARBA00022475"/>
    </source>
</evidence>
<dbReference type="Pfam" id="PF21088">
    <property type="entry name" value="MS_channel_1st"/>
    <property type="match status" value="1"/>
</dbReference>
<dbReference type="Gene3D" id="1.10.287.1260">
    <property type="match status" value="1"/>
</dbReference>
<dbReference type="FunFam" id="2.30.30.60:FF:000001">
    <property type="entry name" value="MscS Mechanosensitive ion channel"/>
    <property type="match status" value="1"/>
</dbReference>
<dbReference type="GO" id="GO:0005886">
    <property type="term" value="C:plasma membrane"/>
    <property type="evidence" value="ECO:0007669"/>
    <property type="project" value="UniProtKB-SubCell"/>
</dbReference>
<dbReference type="InterPro" id="IPR049142">
    <property type="entry name" value="MS_channel_1st"/>
</dbReference>
<gene>
    <name evidence="8" type="ORF">FA707_06025</name>
</gene>
<evidence type="ECO:0000313" key="8">
    <source>
        <dbReference type="EMBL" id="QCI86553.1"/>
    </source>
</evidence>
<dbReference type="InterPro" id="IPR023408">
    <property type="entry name" value="MscS_beta-dom_sf"/>
</dbReference>
<comment type="function">
    <text evidence="7">May play a role in resistance to osmotic downshock.</text>
</comment>
<dbReference type="GO" id="GO:0008381">
    <property type="term" value="F:mechanosensitive monoatomic ion channel activity"/>
    <property type="evidence" value="ECO:0007669"/>
    <property type="project" value="InterPro"/>
</dbReference>
<evidence type="ECO:0000256" key="5">
    <source>
        <dbReference type="ARBA" id="ARBA00022989"/>
    </source>
</evidence>
<dbReference type="Gene3D" id="2.30.30.60">
    <property type="match status" value="1"/>
</dbReference>
<dbReference type="EMBL" id="CP039712">
    <property type="protein sequence ID" value="QCI86553.1"/>
    <property type="molecule type" value="Genomic_DNA"/>
</dbReference>
<accession>A0A4D7CTL4</accession>
<dbReference type="InterPro" id="IPR011014">
    <property type="entry name" value="MscS_channel_TM-2"/>
</dbReference>
<dbReference type="SUPFAM" id="SSF82861">
    <property type="entry name" value="Mechanosensitive channel protein MscS (YggB), transmembrane region"/>
    <property type="match status" value="1"/>
</dbReference>
<evidence type="ECO:0000256" key="6">
    <source>
        <dbReference type="ARBA" id="ARBA00023136"/>
    </source>
</evidence>
<comment type="similarity">
    <text evidence="2">Belongs to the MscS (TC 1.A.23) family.</text>
</comment>
<evidence type="ECO:0000256" key="1">
    <source>
        <dbReference type="ARBA" id="ARBA00004651"/>
    </source>
</evidence>
<dbReference type="InterPro" id="IPR010920">
    <property type="entry name" value="LSM_dom_sf"/>
</dbReference>
<sequence length="303" mass="33412">MLLLTAQTTTSDTFFQEDTVQKFGVLSEYWQSIDWSSILSLIINKSILIIATTVLILFIKKIGQRLIKRSFQNKKFTENHGQNRIDTLYALTKNVFSYILLFIYLYTLLTIIGIPVGSLIAGAGIAGVAIGLGAQGFINDLITGFFIIFEKQIEVGDYVIINESEGTVQSVGLRTTKVKSTDGVVHFIPNRSILVISNFSKANRLAVIQLRINPNSDLELIKQIVTDVNQQLTPLFPEIEDEPNIVGVVDTGNGNLALKVVIPTLNGAQVKVQTKFLEEYLLALKAAGIELPTSPINLSDVKK</sequence>
<dbReference type="SUPFAM" id="SSF50182">
    <property type="entry name" value="Sm-like ribonucleoproteins"/>
    <property type="match status" value="1"/>
</dbReference>
<reference evidence="8 9" key="1">
    <citation type="submission" date="2019-04" db="EMBL/GenBank/DDBJ databases">
        <title>Vagococcus sp. nov., isolated from faeces of yaks (Bos grunniens).</title>
        <authorList>
            <person name="Ge Y."/>
        </authorList>
    </citation>
    <scope>NUCLEOTIDE SEQUENCE [LARGE SCALE GENOMIC DNA]</scope>
    <source>
        <strain evidence="8 9">MN-17</strain>
    </source>
</reference>
<keyword evidence="5" id="KW-1133">Transmembrane helix</keyword>
<keyword evidence="4" id="KW-0812">Transmembrane</keyword>
<name>A0A4D7CTL4_9ENTE</name>
<dbReference type="SUPFAM" id="SSF82689">
    <property type="entry name" value="Mechanosensitive channel protein MscS (YggB), C-terminal domain"/>
    <property type="match status" value="1"/>
</dbReference>
<dbReference type="PANTHER" id="PTHR30460:SF0">
    <property type="entry name" value="MODERATE CONDUCTANCE MECHANOSENSITIVE CHANNEL YBIO"/>
    <property type="match status" value="1"/>
</dbReference>